<sequence>MASVCAVSGVGSCRFEDSRVRAKVGVDTREVVHELLEIGPGIGSG</sequence>
<evidence type="ECO:0000313" key="2">
    <source>
        <dbReference type="Proteomes" id="UP000187203"/>
    </source>
</evidence>
<comment type="caution">
    <text evidence="1">The sequence shown here is derived from an EMBL/GenBank/DDBJ whole genome shotgun (WGS) entry which is preliminary data.</text>
</comment>
<gene>
    <name evidence="1" type="ORF">COLO4_32733</name>
</gene>
<reference evidence="2" key="1">
    <citation type="submission" date="2013-09" db="EMBL/GenBank/DDBJ databases">
        <title>Corchorus olitorius genome sequencing.</title>
        <authorList>
            <person name="Alam M."/>
            <person name="Haque M.S."/>
            <person name="Islam M.S."/>
            <person name="Emdad E.M."/>
            <person name="Islam M.M."/>
            <person name="Ahmed B."/>
            <person name="Halim A."/>
            <person name="Hossen Q.M.M."/>
            <person name="Hossain M.Z."/>
            <person name="Ahmed R."/>
            <person name="Khan M.M."/>
            <person name="Islam R."/>
            <person name="Rashid M.M."/>
            <person name="Khan S.A."/>
            <person name="Rahman M.S."/>
            <person name="Alam M."/>
            <person name="Yahiya A.S."/>
            <person name="Khan M.S."/>
            <person name="Azam M.S."/>
            <person name="Haque T."/>
            <person name="Lashkar M.Z.H."/>
            <person name="Akhand A.I."/>
            <person name="Morshed G."/>
            <person name="Roy S."/>
            <person name="Uddin K.S."/>
            <person name="Rabeya T."/>
            <person name="Hossain A.S."/>
            <person name="Chowdhury A."/>
            <person name="Snigdha A.R."/>
            <person name="Mortoza M.S."/>
            <person name="Matin S.A."/>
            <person name="Hoque S.M.E."/>
            <person name="Islam M.K."/>
            <person name="Roy D.K."/>
            <person name="Haider R."/>
            <person name="Moosa M.M."/>
            <person name="Elias S.M."/>
            <person name="Hasan A.M."/>
            <person name="Jahan S."/>
            <person name="Shafiuddin M."/>
            <person name="Mahmood N."/>
            <person name="Shommy N.S."/>
        </authorList>
    </citation>
    <scope>NUCLEOTIDE SEQUENCE [LARGE SCALE GENOMIC DNA]</scope>
    <source>
        <strain evidence="2">cv. O-4</strain>
    </source>
</reference>
<dbReference type="GO" id="GO:0016301">
    <property type="term" value="F:kinase activity"/>
    <property type="evidence" value="ECO:0007669"/>
    <property type="project" value="UniProtKB-KW"/>
</dbReference>
<keyword evidence="2" id="KW-1185">Reference proteome</keyword>
<name>A0A1R3GY79_9ROSI</name>
<keyword evidence="1" id="KW-0808">Transferase</keyword>
<dbReference type="EMBL" id="AWUE01021186">
    <property type="protein sequence ID" value="OMO63084.1"/>
    <property type="molecule type" value="Genomic_DNA"/>
</dbReference>
<keyword evidence="1" id="KW-0418">Kinase</keyword>
<dbReference type="AlphaFoldDB" id="A0A1R3GY79"/>
<keyword evidence="1" id="KW-0675">Receptor</keyword>
<accession>A0A1R3GY79</accession>
<dbReference type="Proteomes" id="UP000187203">
    <property type="component" value="Unassembled WGS sequence"/>
</dbReference>
<proteinExistence type="predicted"/>
<organism evidence="1 2">
    <name type="scientific">Corchorus olitorius</name>
    <dbReference type="NCBI Taxonomy" id="93759"/>
    <lineage>
        <taxon>Eukaryota</taxon>
        <taxon>Viridiplantae</taxon>
        <taxon>Streptophyta</taxon>
        <taxon>Embryophyta</taxon>
        <taxon>Tracheophyta</taxon>
        <taxon>Spermatophyta</taxon>
        <taxon>Magnoliopsida</taxon>
        <taxon>eudicotyledons</taxon>
        <taxon>Gunneridae</taxon>
        <taxon>Pentapetalae</taxon>
        <taxon>rosids</taxon>
        <taxon>malvids</taxon>
        <taxon>Malvales</taxon>
        <taxon>Malvaceae</taxon>
        <taxon>Grewioideae</taxon>
        <taxon>Apeibeae</taxon>
        <taxon>Corchorus</taxon>
    </lineage>
</organism>
<evidence type="ECO:0000313" key="1">
    <source>
        <dbReference type="EMBL" id="OMO63084.1"/>
    </source>
</evidence>
<protein>
    <submittedName>
        <fullName evidence="1">Leucine-rich repeat receptor-like protein kinase</fullName>
    </submittedName>
</protein>